<reference evidence="3 4" key="1">
    <citation type="submission" date="2017-06" db="EMBL/GenBank/DDBJ databases">
        <title>Draft genome of Pseudomonas nitroreducens DF05.</title>
        <authorList>
            <person name="Iyer R."/>
        </authorList>
    </citation>
    <scope>NUCLEOTIDE SEQUENCE [LARGE SCALE GENOMIC DNA]</scope>
    <source>
        <strain evidence="3 4">DF05</strain>
    </source>
</reference>
<keyword evidence="2" id="KW-0812">Transmembrane</keyword>
<organism evidence="3 4">
    <name type="scientific">Pseudomonas nitroreducens</name>
    <dbReference type="NCBI Taxonomy" id="46680"/>
    <lineage>
        <taxon>Bacteria</taxon>
        <taxon>Pseudomonadati</taxon>
        <taxon>Pseudomonadota</taxon>
        <taxon>Gammaproteobacteria</taxon>
        <taxon>Pseudomonadales</taxon>
        <taxon>Pseudomonadaceae</taxon>
        <taxon>Pseudomonas</taxon>
    </lineage>
</organism>
<dbReference type="Proteomes" id="UP000198145">
    <property type="component" value="Unassembled WGS sequence"/>
</dbReference>
<dbReference type="RefSeq" id="WP_088419096.1">
    <property type="nucleotide sequence ID" value="NZ_NJBA01000005.1"/>
</dbReference>
<evidence type="ECO:0000313" key="4">
    <source>
        <dbReference type="Proteomes" id="UP000198145"/>
    </source>
</evidence>
<accession>A0A246FBL6</accession>
<dbReference type="InterPro" id="IPR007251">
    <property type="entry name" value="Iron_permease_Fet4"/>
</dbReference>
<feature type="compositionally biased region" description="Basic and acidic residues" evidence="1">
    <location>
        <begin position="125"/>
        <end position="139"/>
    </location>
</feature>
<name>A0A246FBL6_PSENT</name>
<dbReference type="AlphaFoldDB" id="A0A246FBL6"/>
<keyword evidence="2" id="KW-1133">Transmembrane helix</keyword>
<sequence>MSFSRFAQTLSQWSGRPLTFALACGLLLIWAASGPLFHYNDTWQLVINTSTTIITFLMVFLIQSTQNRDTDALHIKLDELLRTTQRAHDRLMGLDEMDSKELQKLRKTYEKMGEECAGDGTPQDVARREQQDRPGDGDS</sequence>
<dbReference type="eggNOG" id="COG5478">
    <property type="taxonomic scope" value="Bacteria"/>
</dbReference>
<feature type="region of interest" description="Disordered" evidence="1">
    <location>
        <begin position="111"/>
        <end position="139"/>
    </location>
</feature>
<dbReference type="EMBL" id="NJBA01000005">
    <property type="protein sequence ID" value="OWP50162.1"/>
    <property type="molecule type" value="Genomic_DNA"/>
</dbReference>
<protein>
    <recommendedName>
        <fullName evidence="5">Low affinity iron permease family protein</fullName>
    </recommendedName>
</protein>
<dbReference type="GO" id="GO:0055085">
    <property type="term" value="P:transmembrane transport"/>
    <property type="evidence" value="ECO:0007669"/>
    <property type="project" value="InterPro"/>
</dbReference>
<proteinExistence type="predicted"/>
<evidence type="ECO:0000313" key="3">
    <source>
        <dbReference type="EMBL" id="OWP50162.1"/>
    </source>
</evidence>
<evidence type="ECO:0000256" key="1">
    <source>
        <dbReference type="SAM" id="MobiDB-lite"/>
    </source>
</evidence>
<feature type="transmembrane region" description="Helical" evidence="2">
    <location>
        <begin position="43"/>
        <end position="62"/>
    </location>
</feature>
<comment type="caution">
    <text evidence="3">The sequence shown here is derived from an EMBL/GenBank/DDBJ whole genome shotgun (WGS) entry which is preliminary data.</text>
</comment>
<gene>
    <name evidence="3" type="ORF">CEG18_16420</name>
</gene>
<keyword evidence="2" id="KW-0472">Membrane</keyword>
<evidence type="ECO:0008006" key="5">
    <source>
        <dbReference type="Google" id="ProtNLM"/>
    </source>
</evidence>
<dbReference type="Pfam" id="PF04120">
    <property type="entry name" value="Iron_permease"/>
    <property type="match status" value="1"/>
</dbReference>
<dbReference type="STRING" id="46680.GCA_000807755_00842"/>
<evidence type="ECO:0000256" key="2">
    <source>
        <dbReference type="SAM" id="Phobius"/>
    </source>
</evidence>